<dbReference type="OrthoDB" id="9804278at2"/>
<evidence type="ECO:0000256" key="5">
    <source>
        <dbReference type="ARBA" id="ARBA00022801"/>
    </source>
</evidence>
<proteinExistence type="predicted"/>
<dbReference type="InterPro" id="IPR004659">
    <property type="entry name" value="RNase_E/G"/>
</dbReference>
<evidence type="ECO:0000259" key="8">
    <source>
        <dbReference type="Pfam" id="PF10150"/>
    </source>
</evidence>
<comment type="cofactor">
    <cofactor evidence="1">
        <name>Mg(2+)</name>
        <dbReference type="ChEBI" id="CHEBI:18420"/>
    </cofactor>
</comment>
<dbReference type="GO" id="GO:0005737">
    <property type="term" value="C:cytoplasm"/>
    <property type="evidence" value="ECO:0007669"/>
    <property type="project" value="TreeGrafter"/>
</dbReference>
<keyword evidence="7" id="KW-0694">RNA-binding</keyword>
<dbReference type="InterPro" id="IPR019307">
    <property type="entry name" value="RNA-bd_AU-1/RNase_E/G"/>
</dbReference>
<name>A0A1H8JYP2_9RHOB</name>
<evidence type="ECO:0000256" key="4">
    <source>
        <dbReference type="ARBA" id="ARBA00022759"/>
    </source>
</evidence>
<accession>A0A1H8JYP2</accession>
<dbReference type="GO" id="GO:0046872">
    <property type="term" value="F:metal ion binding"/>
    <property type="evidence" value="ECO:0007669"/>
    <property type="project" value="UniProtKB-KW"/>
</dbReference>
<keyword evidence="2" id="KW-0540">Nuclease</keyword>
<sequence>MKGRTIILDDIDGIEAAALLVDGQLDDLLIDTPDAPRPGAVYRAICDRPLKGQGGMMLRLPEGATAFLRSAKGLRPGQPMLVQVTGYADDGKAVPVTDRVLFKSRFAIVTPGKPGVNVSRQITDDDQRDALLVLAHAHFDGGDDTGLILRSSCAYATEDEIAEDIAAMHDLAQAIMAEGEGAEPEALTEGDGPHTLAWREWTIPAEVVTEPGGFARQGVLDQIDAIGQPRIPLSEGTMYVEATRALVAVDVNTGGDTSPAAALKVNLAAARVLPRALRLRGLGGQIAVDFAPMSKAHRKQVEQSLRAAFRSDAVETSLVGWTTMGLFELQRKRERLAWMGLPVRGTSVAGKRA</sequence>
<dbReference type="EMBL" id="FOCI01000046">
    <property type="protein sequence ID" value="SEN85822.1"/>
    <property type="molecule type" value="Genomic_DNA"/>
</dbReference>
<keyword evidence="4" id="KW-0255">Endonuclease</keyword>
<organism evidence="9 10">
    <name type="scientific">Loktanella fryxellensis</name>
    <dbReference type="NCBI Taxonomy" id="245187"/>
    <lineage>
        <taxon>Bacteria</taxon>
        <taxon>Pseudomonadati</taxon>
        <taxon>Pseudomonadota</taxon>
        <taxon>Alphaproteobacteria</taxon>
        <taxon>Rhodobacterales</taxon>
        <taxon>Roseobacteraceae</taxon>
        <taxon>Loktanella</taxon>
    </lineage>
</organism>
<feature type="domain" description="RNA-binding protein AU-1/Ribonuclease E/G" evidence="8">
    <location>
        <begin position="103"/>
        <end position="190"/>
    </location>
</feature>
<dbReference type="PANTHER" id="PTHR30001:SF1">
    <property type="entry name" value="RIBONUCLEASE E_G-LIKE PROTEIN, CHLOROPLASTIC"/>
    <property type="match status" value="1"/>
</dbReference>
<dbReference type="GO" id="GO:0003723">
    <property type="term" value="F:RNA binding"/>
    <property type="evidence" value="ECO:0007669"/>
    <property type="project" value="UniProtKB-KW"/>
</dbReference>
<gene>
    <name evidence="9" type="ORF">SAMN04488003_1463</name>
</gene>
<feature type="domain" description="RNA-binding protein AU-1/Ribonuclease E/G" evidence="8">
    <location>
        <begin position="214"/>
        <end position="333"/>
    </location>
</feature>
<evidence type="ECO:0000256" key="6">
    <source>
        <dbReference type="ARBA" id="ARBA00022842"/>
    </source>
</evidence>
<dbReference type="PANTHER" id="PTHR30001">
    <property type="entry name" value="RIBONUCLEASE"/>
    <property type="match status" value="1"/>
</dbReference>
<keyword evidence="3" id="KW-0479">Metal-binding</keyword>
<dbReference type="AlphaFoldDB" id="A0A1H8JYP2"/>
<dbReference type="STRING" id="245187.SAMN04488003_1463"/>
<evidence type="ECO:0000256" key="2">
    <source>
        <dbReference type="ARBA" id="ARBA00022722"/>
    </source>
</evidence>
<keyword evidence="6" id="KW-0460">Magnesium</keyword>
<dbReference type="GO" id="GO:0016787">
    <property type="term" value="F:hydrolase activity"/>
    <property type="evidence" value="ECO:0007669"/>
    <property type="project" value="UniProtKB-KW"/>
</dbReference>
<dbReference type="RefSeq" id="WP_089905860.1">
    <property type="nucleotide sequence ID" value="NZ_FOCI01000046.1"/>
</dbReference>
<evidence type="ECO:0000313" key="10">
    <source>
        <dbReference type="Proteomes" id="UP000199585"/>
    </source>
</evidence>
<evidence type="ECO:0000256" key="7">
    <source>
        <dbReference type="ARBA" id="ARBA00022884"/>
    </source>
</evidence>
<dbReference type="GO" id="GO:0004519">
    <property type="term" value="F:endonuclease activity"/>
    <property type="evidence" value="ECO:0007669"/>
    <property type="project" value="UniProtKB-KW"/>
</dbReference>
<keyword evidence="10" id="KW-1185">Reference proteome</keyword>
<evidence type="ECO:0000313" key="9">
    <source>
        <dbReference type="EMBL" id="SEN85822.1"/>
    </source>
</evidence>
<dbReference type="GO" id="GO:0006364">
    <property type="term" value="P:rRNA processing"/>
    <property type="evidence" value="ECO:0007669"/>
    <property type="project" value="TreeGrafter"/>
</dbReference>
<evidence type="ECO:0000256" key="1">
    <source>
        <dbReference type="ARBA" id="ARBA00001946"/>
    </source>
</evidence>
<reference evidence="9 10" key="1">
    <citation type="submission" date="2016-10" db="EMBL/GenBank/DDBJ databases">
        <authorList>
            <person name="de Groot N.N."/>
        </authorList>
    </citation>
    <scope>NUCLEOTIDE SEQUENCE [LARGE SCALE GENOMIC DNA]</scope>
    <source>
        <strain evidence="9 10">DSM 16213</strain>
    </source>
</reference>
<evidence type="ECO:0000256" key="3">
    <source>
        <dbReference type="ARBA" id="ARBA00022723"/>
    </source>
</evidence>
<dbReference type="Pfam" id="PF10150">
    <property type="entry name" value="RNase_E_G"/>
    <property type="match status" value="2"/>
</dbReference>
<keyword evidence="5" id="KW-0378">Hydrolase</keyword>
<dbReference type="GO" id="GO:0004540">
    <property type="term" value="F:RNA nuclease activity"/>
    <property type="evidence" value="ECO:0007669"/>
    <property type="project" value="InterPro"/>
</dbReference>
<protein>
    <submittedName>
        <fullName evidence="9">Ribonuclease, Rne/Rng family</fullName>
    </submittedName>
</protein>
<dbReference type="Proteomes" id="UP000199585">
    <property type="component" value="Unassembled WGS sequence"/>
</dbReference>